<organism evidence="2 3">
    <name type="scientific">Paenibacillus silagei</name>
    <dbReference type="NCBI Taxonomy" id="1670801"/>
    <lineage>
        <taxon>Bacteria</taxon>
        <taxon>Bacillati</taxon>
        <taxon>Bacillota</taxon>
        <taxon>Bacilli</taxon>
        <taxon>Bacillales</taxon>
        <taxon>Paenibacillaceae</taxon>
        <taxon>Paenibacillus</taxon>
    </lineage>
</organism>
<evidence type="ECO:0000256" key="1">
    <source>
        <dbReference type="SAM" id="MobiDB-lite"/>
    </source>
</evidence>
<feature type="compositionally biased region" description="Low complexity" evidence="1">
    <location>
        <begin position="177"/>
        <end position="193"/>
    </location>
</feature>
<dbReference type="EMBL" id="JAGGLV010000013">
    <property type="protein sequence ID" value="MBP2113868.1"/>
    <property type="molecule type" value="Genomic_DNA"/>
</dbReference>
<accession>A0ABS4NUX5</accession>
<feature type="compositionally biased region" description="Low complexity" evidence="1">
    <location>
        <begin position="105"/>
        <end position="114"/>
    </location>
</feature>
<evidence type="ECO:0000313" key="2">
    <source>
        <dbReference type="EMBL" id="MBP2113868.1"/>
    </source>
</evidence>
<sequence>MTYSFVVEPLAVQDFESEDERIERCKEWNLLPGSATRVKTYLYKRQGLTLPCEIIGFVDNQTVVVQFENKQQHCIHPAYLKEMQTASFGQRAQAAADARSEDPAEAAGEAELLENQPVEGDAEVRGEADAGGAGSAGATVGETAERSESGSAAVGETAERSESGSAAVGETAERSESGSAAEGVSATETAAPAEKPRKPAASKKKPALQLPEDKLKVTAVVKEFTTVPNHFSDNDDEVIIYDNVVIEGHELAIDEVWSSHSATLKKLELKEGDPVSFEAKIVAKKLSQHPVKYKINNPSKMKVIQPDS</sequence>
<evidence type="ECO:0000313" key="3">
    <source>
        <dbReference type="Proteomes" id="UP000773462"/>
    </source>
</evidence>
<dbReference type="Proteomes" id="UP000773462">
    <property type="component" value="Unassembled WGS sequence"/>
</dbReference>
<dbReference type="RefSeq" id="WP_209876093.1">
    <property type="nucleotide sequence ID" value="NZ_JAGGLV010000013.1"/>
</dbReference>
<protein>
    <submittedName>
        <fullName evidence="2">Uncharacterized protein</fullName>
    </submittedName>
</protein>
<reference evidence="2 3" key="1">
    <citation type="submission" date="2021-03" db="EMBL/GenBank/DDBJ databases">
        <title>Genomic Encyclopedia of Type Strains, Phase IV (KMG-IV): sequencing the most valuable type-strain genomes for metagenomic binning, comparative biology and taxonomic classification.</title>
        <authorList>
            <person name="Goeker M."/>
        </authorList>
    </citation>
    <scope>NUCLEOTIDE SEQUENCE [LARGE SCALE GENOMIC DNA]</scope>
    <source>
        <strain evidence="2 3">DSM 101953</strain>
    </source>
</reference>
<comment type="caution">
    <text evidence="2">The sequence shown here is derived from an EMBL/GenBank/DDBJ whole genome shotgun (WGS) entry which is preliminary data.</text>
</comment>
<name>A0ABS4NUX5_9BACL</name>
<keyword evidence="3" id="KW-1185">Reference proteome</keyword>
<proteinExistence type="predicted"/>
<feature type="region of interest" description="Disordered" evidence="1">
    <location>
        <begin position="91"/>
        <end position="209"/>
    </location>
</feature>
<gene>
    <name evidence="2" type="ORF">J2Z70_004029</name>
</gene>